<comment type="caution">
    <text evidence="1">The sequence shown here is derived from an EMBL/GenBank/DDBJ whole genome shotgun (WGS) entry which is preliminary data.</text>
</comment>
<dbReference type="Proteomes" id="UP000605676">
    <property type="component" value="Unassembled WGS sequence"/>
</dbReference>
<protein>
    <submittedName>
        <fullName evidence="1">Uncharacterized protein</fullName>
    </submittedName>
</protein>
<sequence length="90" mass="10279">MQNNKTKVELSARHRIEQIDIPTGVKVISLVVSRAKCKDVLLELIDNRGNAKGKPLEKCLPQIKQQGVHVLRFMMNDFSIQPIDIEVSWK</sequence>
<dbReference type="EMBL" id="JAENRR010000056">
    <property type="protein sequence ID" value="MBK3519180.1"/>
    <property type="molecule type" value="Genomic_DNA"/>
</dbReference>
<evidence type="ECO:0000313" key="1">
    <source>
        <dbReference type="EMBL" id="MBK3519180.1"/>
    </source>
</evidence>
<proteinExistence type="predicted"/>
<keyword evidence="2" id="KW-1185">Reference proteome</keyword>
<name>A0ABS1HNZ4_9BACT</name>
<accession>A0ABS1HNZ4</accession>
<reference evidence="1 2" key="1">
    <citation type="submission" date="2021-01" db="EMBL/GenBank/DDBJ databases">
        <title>Carboxyliciviraga sp.nov., isolated from coastal sediments.</title>
        <authorList>
            <person name="Lu D."/>
            <person name="Zhang T."/>
        </authorList>
    </citation>
    <scope>NUCLEOTIDE SEQUENCE [LARGE SCALE GENOMIC DNA]</scope>
    <source>
        <strain evidence="1 2">N1Y132</strain>
    </source>
</reference>
<dbReference type="RefSeq" id="WP_200466400.1">
    <property type="nucleotide sequence ID" value="NZ_JAENRR010000056.1"/>
</dbReference>
<gene>
    <name evidence="1" type="ORF">JIV24_17660</name>
</gene>
<evidence type="ECO:0000313" key="2">
    <source>
        <dbReference type="Proteomes" id="UP000605676"/>
    </source>
</evidence>
<organism evidence="1 2">
    <name type="scientific">Carboxylicivirga marina</name>
    <dbReference type="NCBI Taxonomy" id="2800988"/>
    <lineage>
        <taxon>Bacteria</taxon>
        <taxon>Pseudomonadati</taxon>
        <taxon>Bacteroidota</taxon>
        <taxon>Bacteroidia</taxon>
        <taxon>Marinilabiliales</taxon>
        <taxon>Marinilabiliaceae</taxon>
        <taxon>Carboxylicivirga</taxon>
    </lineage>
</organism>